<dbReference type="STRING" id="857293.CAAU_0577"/>
<comment type="subcellular location">
    <subcellularLocation>
        <location evidence="1 9">Cell membrane</location>
        <topology evidence="1 9">Multi-pass membrane protein</topology>
    </subcellularLocation>
</comment>
<feature type="domain" description="ABC transmembrane type-1" evidence="11">
    <location>
        <begin position="192"/>
        <end position="411"/>
    </location>
</feature>
<dbReference type="InterPro" id="IPR035906">
    <property type="entry name" value="MetI-like_sf"/>
</dbReference>
<evidence type="ECO:0000313" key="13">
    <source>
        <dbReference type="Proteomes" id="UP000007652"/>
    </source>
</evidence>
<dbReference type="SUPFAM" id="SSF161098">
    <property type="entry name" value="MetI-like"/>
    <property type="match status" value="1"/>
</dbReference>
<dbReference type="Gene3D" id="1.10.3720.10">
    <property type="entry name" value="MetI-like"/>
    <property type="match status" value="1"/>
</dbReference>
<dbReference type="SUPFAM" id="SSF160964">
    <property type="entry name" value="MalF N-terminal region-like"/>
    <property type="match status" value="1"/>
</dbReference>
<feature type="transmembrane region" description="Helical" evidence="9">
    <location>
        <begin position="231"/>
        <end position="251"/>
    </location>
</feature>
<evidence type="ECO:0000256" key="8">
    <source>
        <dbReference type="ARBA" id="ARBA00023136"/>
    </source>
</evidence>
<keyword evidence="4 10" id="KW-1003">Cell membrane</keyword>
<evidence type="ECO:0000256" key="3">
    <source>
        <dbReference type="ARBA" id="ARBA00022448"/>
    </source>
</evidence>
<feature type="transmembrane region" description="Helical" evidence="9">
    <location>
        <begin position="390"/>
        <end position="412"/>
    </location>
</feature>
<evidence type="ECO:0000313" key="12">
    <source>
        <dbReference type="EMBL" id="CCJ32661.1"/>
    </source>
</evidence>
<dbReference type="GO" id="GO:1990060">
    <property type="term" value="C:maltose transport complex"/>
    <property type="evidence" value="ECO:0007669"/>
    <property type="project" value="TreeGrafter"/>
</dbReference>
<dbReference type="GO" id="GO:0015423">
    <property type="term" value="F:ABC-type maltose transporter activity"/>
    <property type="evidence" value="ECO:0007669"/>
    <property type="project" value="TreeGrafter"/>
</dbReference>
<evidence type="ECO:0000256" key="4">
    <source>
        <dbReference type="ARBA" id="ARBA00022475"/>
    </source>
</evidence>
<organism evidence="12 13">
    <name type="scientific">Caloramator australicus RC3</name>
    <dbReference type="NCBI Taxonomy" id="857293"/>
    <lineage>
        <taxon>Bacteria</taxon>
        <taxon>Bacillati</taxon>
        <taxon>Bacillota</taxon>
        <taxon>Clostridia</taxon>
        <taxon>Eubacteriales</taxon>
        <taxon>Clostridiaceae</taxon>
        <taxon>Caloramator</taxon>
    </lineage>
</organism>
<dbReference type="CDD" id="cd06261">
    <property type="entry name" value="TM_PBP2"/>
    <property type="match status" value="1"/>
</dbReference>
<gene>
    <name evidence="12" type="ORF">CAAU_0577</name>
</gene>
<dbReference type="GO" id="GO:0042956">
    <property type="term" value="P:maltodextrin transmembrane transport"/>
    <property type="evidence" value="ECO:0007669"/>
    <property type="project" value="TreeGrafter"/>
</dbReference>
<protein>
    <recommendedName>
        <fullName evidence="10">Maltose/maltodextrin transport system permease protein</fullName>
    </recommendedName>
</protein>
<dbReference type="eggNOG" id="COG1175">
    <property type="taxonomic scope" value="Bacteria"/>
</dbReference>
<dbReference type="Pfam" id="PF00528">
    <property type="entry name" value="BPD_transp_1"/>
    <property type="match status" value="1"/>
</dbReference>
<keyword evidence="5 10" id="KW-0762">Sugar transport</keyword>
<keyword evidence="8 9" id="KW-0472">Membrane</keyword>
<evidence type="ECO:0000256" key="9">
    <source>
        <dbReference type="RuleBase" id="RU363032"/>
    </source>
</evidence>
<keyword evidence="7 9" id="KW-1133">Transmembrane helix</keyword>
<dbReference type="Proteomes" id="UP000007652">
    <property type="component" value="Unassembled WGS sequence"/>
</dbReference>
<comment type="similarity">
    <text evidence="2 10">Belongs to the binding-protein-dependent transport system permease family. MalFG subfamily.</text>
</comment>
<sequence length="425" mass="48474">MMEKKKKAMWLSLLFMGLGQFYNKQYIKGTIFALIEIIALIFGIPYFRKSLWGLITLGEIKFHYVNGKAVYDHSLFLMLQGIIALLVLAILIIIYVSNIVDAKKNAERIEIKKTTLHDVLDKNFPFIILAPAALFILFVVAFPIIFSILVAFTDFSGPYRLPPRALLNWVGFSNFRDLFKLEIWSGTFYGVFVWTVIWAILATVTSYFSGLFLALLINSAEVKFKRLWRSIFILPYAVPGFISLLVLRLMFSGPGPINDFLEIIGLQRVDWLTDPSLAKIVLIIVNIWLGAPYFMALMSSILTNISKELYESADIDGATGFQKFRYITLPMVLYATSPLLITSFSYNFNNFNIIYLLTDGGPVNPSYRYAGHTDILISWIYKLTLNQQQYHMASVVSIIIFIIIASISAYGFTQTRSFKEEDLIQ</sequence>
<evidence type="ECO:0000256" key="7">
    <source>
        <dbReference type="ARBA" id="ARBA00022989"/>
    </source>
</evidence>
<dbReference type="EMBL" id="CAKP01000024">
    <property type="protein sequence ID" value="CCJ32661.1"/>
    <property type="molecule type" value="Genomic_DNA"/>
</dbReference>
<dbReference type="PROSITE" id="PS50928">
    <property type="entry name" value="ABC_TM1"/>
    <property type="match status" value="1"/>
</dbReference>
<evidence type="ECO:0000256" key="2">
    <source>
        <dbReference type="ARBA" id="ARBA00009047"/>
    </source>
</evidence>
<accession>I7J4J6</accession>
<evidence type="ECO:0000256" key="5">
    <source>
        <dbReference type="ARBA" id="ARBA00022597"/>
    </source>
</evidence>
<evidence type="ECO:0000256" key="1">
    <source>
        <dbReference type="ARBA" id="ARBA00004651"/>
    </source>
</evidence>
<dbReference type="AlphaFoldDB" id="I7J4J6"/>
<comment type="caution">
    <text evidence="12">The sequence shown here is derived from an EMBL/GenBank/DDBJ whole genome shotgun (WGS) entry which is preliminary data.</text>
</comment>
<keyword evidence="6 9" id="KW-0812">Transmembrane</keyword>
<evidence type="ECO:0000259" key="11">
    <source>
        <dbReference type="PROSITE" id="PS50928"/>
    </source>
</evidence>
<dbReference type="PANTHER" id="PTHR47314">
    <property type="entry name" value="MALTOSE/MALTODEXTRIN TRANSPORT SYSTEM PERMEASE PROTEIN MALF"/>
    <property type="match status" value="1"/>
</dbReference>
<evidence type="ECO:0000256" key="6">
    <source>
        <dbReference type="ARBA" id="ARBA00022692"/>
    </source>
</evidence>
<comment type="function">
    <text evidence="10">Part of the ABC transporter complex MalEFGK involved in maltose/maltodextrin import. Probably responsible for the translocation of the substrate across the membrane.</text>
</comment>
<feature type="transmembrane region" description="Helical" evidence="9">
    <location>
        <begin position="326"/>
        <end position="346"/>
    </location>
</feature>
<feature type="transmembrane region" description="Helical" evidence="9">
    <location>
        <begin position="126"/>
        <end position="152"/>
    </location>
</feature>
<dbReference type="InterPro" id="IPR000515">
    <property type="entry name" value="MetI-like"/>
</dbReference>
<feature type="transmembrane region" description="Helical" evidence="9">
    <location>
        <begin position="29"/>
        <end position="47"/>
    </location>
</feature>
<evidence type="ECO:0000256" key="10">
    <source>
        <dbReference type="RuleBase" id="RU367050"/>
    </source>
</evidence>
<keyword evidence="3 9" id="KW-0813">Transport</keyword>
<feature type="transmembrane region" description="Helical" evidence="9">
    <location>
        <begin position="280"/>
        <end position="305"/>
    </location>
</feature>
<feature type="transmembrane region" description="Helical" evidence="9">
    <location>
        <begin position="75"/>
        <end position="96"/>
    </location>
</feature>
<name>I7J4J6_9CLOT</name>
<keyword evidence="13" id="KW-1185">Reference proteome</keyword>
<reference evidence="12 13" key="1">
    <citation type="journal article" date="2011" name="J. Bacteriol.">
        <title>Draft genome sequence of Caloramator australicus strain RC3T, a thermoanaerobe from the Great Artesian Basin of Australia.</title>
        <authorList>
            <person name="Ogg C.D."/>
            <person name="Patel B.K.C."/>
        </authorList>
    </citation>
    <scope>NUCLEOTIDE SEQUENCE [LARGE SCALE GENOMIC DNA]</scope>
    <source>
        <strain evidence="12 13">RC3</strain>
    </source>
</reference>
<proteinExistence type="inferred from homology"/>
<dbReference type="PANTHER" id="PTHR47314:SF1">
    <property type="entry name" value="MALTOSE_MALTODEXTRIN TRANSPORT SYSTEM PERMEASE PROTEIN MALF"/>
    <property type="match status" value="1"/>
</dbReference>